<dbReference type="PANTHER" id="PTHR11177">
    <property type="entry name" value="CHITINASE"/>
    <property type="match status" value="1"/>
</dbReference>
<dbReference type="PROSITE" id="PS01095">
    <property type="entry name" value="GH18_1"/>
    <property type="match status" value="1"/>
</dbReference>
<dbReference type="EC" id="3.2.1.14" evidence="3"/>
<dbReference type="SMART" id="SM00636">
    <property type="entry name" value="Glyco_18"/>
    <property type="match status" value="1"/>
</dbReference>
<dbReference type="SUPFAM" id="SSF51445">
    <property type="entry name" value="(Trans)glycosidases"/>
    <property type="match status" value="1"/>
</dbReference>
<dbReference type="GO" id="GO:0008061">
    <property type="term" value="F:chitin binding"/>
    <property type="evidence" value="ECO:0007669"/>
    <property type="project" value="InterPro"/>
</dbReference>
<dbReference type="InterPro" id="IPR013783">
    <property type="entry name" value="Ig-like_fold"/>
</dbReference>
<dbReference type="SMART" id="SM00089">
    <property type="entry name" value="PKD"/>
    <property type="match status" value="1"/>
</dbReference>
<dbReference type="RefSeq" id="WP_146237193.1">
    <property type="nucleotide sequence ID" value="NZ_QJSX01000003.1"/>
</dbReference>
<dbReference type="InterPro" id="IPR022409">
    <property type="entry name" value="PKD/Chitinase_dom"/>
</dbReference>
<gene>
    <name evidence="10" type="ORF">DES52_103257</name>
</gene>
<accession>A0A318SDH7</accession>
<keyword evidence="8" id="KW-0732">Signal</keyword>
<dbReference type="PANTHER" id="PTHR11177:SF317">
    <property type="entry name" value="CHITINASE 12-RELATED"/>
    <property type="match status" value="1"/>
</dbReference>
<evidence type="ECO:0000256" key="5">
    <source>
        <dbReference type="ARBA" id="ARBA00023024"/>
    </source>
</evidence>
<feature type="domain" description="GH18" evidence="9">
    <location>
        <begin position="142"/>
        <end position="490"/>
    </location>
</feature>
<evidence type="ECO:0000256" key="4">
    <source>
        <dbReference type="ARBA" id="ARBA00022801"/>
    </source>
</evidence>
<dbReference type="Proteomes" id="UP000248326">
    <property type="component" value="Unassembled WGS sequence"/>
</dbReference>
<dbReference type="SUPFAM" id="SSF49299">
    <property type="entry name" value="PKD domain"/>
    <property type="match status" value="1"/>
</dbReference>
<dbReference type="GO" id="GO:0005975">
    <property type="term" value="P:carbohydrate metabolic process"/>
    <property type="evidence" value="ECO:0007669"/>
    <property type="project" value="InterPro"/>
</dbReference>
<dbReference type="InterPro" id="IPR035986">
    <property type="entry name" value="PKD_dom_sf"/>
</dbReference>
<keyword evidence="11" id="KW-1185">Reference proteome</keyword>
<feature type="chain" id="PRO_5016357287" description="chitinase" evidence="8">
    <location>
        <begin position="22"/>
        <end position="490"/>
    </location>
</feature>
<feature type="signal peptide" evidence="8">
    <location>
        <begin position="1"/>
        <end position="21"/>
    </location>
</feature>
<dbReference type="GO" id="GO:0008843">
    <property type="term" value="F:endochitinase activity"/>
    <property type="evidence" value="ECO:0007669"/>
    <property type="project" value="UniProtKB-EC"/>
</dbReference>
<dbReference type="OrthoDB" id="5478822at2"/>
<evidence type="ECO:0000256" key="7">
    <source>
        <dbReference type="RuleBase" id="RU000489"/>
    </source>
</evidence>
<dbReference type="PROSITE" id="PS51257">
    <property type="entry name" value="PROKAR_LIPOPROTEIN"/>
    <property type="match status" value="1"/>
</dbReference>
<keyword evidence="5" id="KW-0146">Chitin degradation</keyword>
<dbReference type="InterPro" id="IPR050314">
    <property type="entry name" value="Glycosyl_Hydrlase_18"/>
</dbReference>
<sequence>MSRFRFLGLTPVLLVALAACGSEPTTLAPSAAKATNTAPTITTFTASKTSGSAPLTTTFTVQASDRERDALTCVLDVNGDGYGDLNFGDCKTSRTQTYSFTTAGTTNVKLLVTDSKGASTSRVLTITVTDPVPPPPTPSGNAWVMGYYVGYLRDAYPLDAVNWTAMTHIVVGRATPNADGTINTHFDIDTVNGPIWAKSVVSRAHANNRKAILMLGGAGEYSGFVGAASDANRAKFIDNLLALVDSYGFDGIDLDWEPIQATDQAPLKALAAGLKAKRPGLILTLPIGWVNSTYPQWNATPYYADIAPLFDRLNIMSYAMNGVYDGWQSWHSSALSGHSATTPSSVESSVNAYLNVGVPAAKLGVGIGFFGSCYTGVTGPKQSSSIMKLVADDNVMSYTNIMTQYYNANVKLWDDGAKVPYLSSQTGLGPKACNFVSYEDPQSIALKGQFAQSKGLGGAIVWNINQGYLPNAPIGSRDPLMDAVRSAFLP</sequence>
<name>A0A318SDH7_9DEIO</name>
<dbReference type="EMBL" id="QJSX01000003">
    <property type="protein sequence ID" value="PYE55424.1"/>
    <property type="molecule type" value="Genomic_DNA"/>
</dbReference>
<dbReference type="Pfam" id="PF00704">
    <property type="entry name" value="Glyco_hydro_18"/>
    <property type="match status" value="1"/>
</dbReference>
<protein>
    <recommendedName>
        <fullName evidence="3">chitinase</fullName>
        <ecNumber evidence="3">3.2.1.14</ecNumber>
    </recommendedName>
</protein>
<keyword evidence="5" id="KW-0624">Polysaccharide degradation</keyword>
<dbReference type="InterPro" id="IPR029070">
    <property type="entry name" value="Chitinase_insertion_sf"/>
</dbReference>
<evidence type="ECO:0000256" key="2">
    <source>
        <dbReference type="ARBA" id="ARBA00009121"/>
    </source>
</evidence>
<dbReference type="Gene3D" id="3.20.20.80">
    <property type="entry name" value="Glycosidases"/>
    <property type="match status" value="1"/>
</dbReference>
<keyword evidence="6 7" id="KW-0326">Glycosidase</keyword>
<dbReference type="InterPro" id="IPR001579">
    <property type="entry name" value="Glyco_hydro_18_chit_AS"/>
</dbReference>
<organism evidence="10 11">
    <name type="scientific">Deinococcus yavapaiensis KR-236</name>
    <dbReference type="NCBI Taxonomy" id="694435"/>
    <lineage>
        <taxon>Bacteria</taxon>
        <taxon>Thermotogati</taxon>
        <taxon>Deinococcota</taxon>
        <taxon>Deinococci</taxon>
        <taxon>Deinococcales</taxon>
        <taxon>Deinococcaceae</taxon>
        <taxon>Deinococcus</taxon>
    </lineage>
</organism>
<evidence type="ECO:0000259" key="9">
    <source>
        <dbReference type="PROSITE" id="PS51910"/>
    </source>
</evidence>
<dbReference type="GO" id="GO:0006032">
    <property type="term" value="P:chitin catabolic process"/>
    <property type="evidence" value="ECO:0007669"/>
    <property type="project" value="UniProtKB-KW"/>
</dbReference>
<dbReference type="PROSITE" id="PS51910">
    <property type="entry name" value="GH18_2"/>
    <property type="match status" value="1"/>
</dbReference>
<proteinExistence type="inferred from homology"/>
<reference evidence="10 11" key="1">
    <citation type="submission" date="2018-06" db="EMBL/GenBank/DDBJ databases">
        <title>Genomic Encyclopedia of Type Strains, Phase IV (KMG-IV): sequencing the most valuable type-strain genomes for metagenomic binning, comparative biology and taxonomic classification.</title>
        <authorList>
            <person name="Goeker M."/>
        </authorList>
    </citation>
    <scope>NUCLEOTIDE SEQUENCE [LARGE SCALE GENOMIC DNA]</scope>
    <source>
        <strain evidence="10 11">DSM 18048</strain>
    </source>
</reference>
<comment type="catalytic activity">
    <reaction evidence="1">
        <text>Random endo-hydrolysis of N-acetyl-beta-D-glucosaminide (1-&gt;4)-beta-linkages in chitin and chitodextrins.</text>
        <dbReference type="EC" id="3.2.1.14"/>
    </reaction>
</comment>
<comment type="similarity">
    <text evidence="2">Belongs to the glycosyl hydrolase 18 family. Chitinase class II subfamily.</text>
</comment>
<keyword evidence="5" id="KW-0119">Carbohydrate metabolism</keyword>
<dbReference type="InterPro" id="IPR011583">
    <property type="entry name" value="Chitinase_II/V-like_cat"/>
</dbReference>
<evidence type="ECO:0000256" key="1">
    <source>
        <dbReference type="ARBA" id="ARBA00000822"/>
    </source>
</evidence>
<dbReference type="InterPro" id="IPR017853">
    <property type="entry name" value="GH"/>
</dbReference>
<dbReference type="InterPro" id="IPR001223">
    <property type="entry name" value="Glyco_hydro18_cat"/>
</dbReference>
<dbReference type="Gene3D" id="2.60.40.10">
    <property type="entry name" value="Immunoglobulins"/>
    <property type="match status" value="1"/>
</dbReference>
<evidence type="ECO:0000256" key="8">
    <source>
        <dbReference type="SAM" id="SignalP"/>
    </source>
</evidence>
<comment type="caution">
    <text evidence="10">The sequence shown here is derived from an EMBL/GenBank/DDBJ whole genome shotgun (WGS) entry which is preliminary data.</text>
</comment>
<evidence type="ECO:0000313" key="10">
    <source>
        <dbReference type="EMBL" id="PYE55424.1"/>
    </source>
</evidence>
<evidence type="ECO:0000256" key="6">
    <source>
        <dbReference type="ARBA" id="ARBA00023295"/>
    </source>
</evidence>
<evidence type="ECO:0000256" key="3">
    <source>
        <dbReference type="ARBA" id="ARBA00012729"/>
    </source>
</evidence>
<keyword evidence="4 7" id="KW-0378">Hydrolase</keyword>
<evidence type="ECO:0000313" key="11">
    <source>
        <dbReference type="Proteomes" id="UP000248326"/>
    </source>
</evidence>
<dbReference type="Gene3D" id="3.10.50.10">
    <property type="match status" value="1"/>
</dbReference>
<dbReference type="AlphaFoldDB" id="A0A318SDH7"/>